<feature type="chain" id="PRO_5002267196" description="Mid2 domain-containing protein" evidence="3">
    <location>
        <begin position="22"/>
        <end position="545"/>
    </location>
</feature>
<accession>A0A0D2XKT4</accession>
<reference evidence="4" key="2">
    <citation type="submission" date="2025-08" db="UniProtKB">
        <authorList>
            <consortium name="EnsemblFungi"/>
        </authorList>
    </citation>
    <scope>IDENTIFICATION</scope>
    <source>
        <strain evidence="4">4287 / CBS 123668 / FGSC 9935 / NRRL 34936</strain>
    </source>
</reference>
<proteinExistence type="predicted"/>
<keyword evidence="3" id="KW-0732">Signal</keyword>
<keyword evidence="2" id="KW-1133">Transmembrane helix</keyword>
<evidence type="ECO:0000256" key="3">
    <source>
        <dbReference type="SAM" id="SignalP"/>
    </source>
</evidence>
<evidence type="ECO:0000256" key="2">
    <source>
        <dbReference type="SAM" id="Phobius"/>
    </source>
</evidence>
<dbReference type="EnsemblFungi" id="FOXG_04558T0">
    <property type="protein sequence ID" value="FOXG_04558P0"/>
    <property type="gene ID" value="FOXG_04558"/>
</dbReference>
<evidence type="ECO:0000313" key="5">
    <source>
        <dbReference type="Proteomes" id="UP000002489"/>
    </source>
</evidence>
<protein>
    <recommendedName>
        <fullName evidence="6">Mid2 domain-containing protein</fullName>
    </recommendedName>
</protein>
<reference evidence="5" key="1">
    <citation type="journal article" date="2012" name="Mol. Plant Microbe Interact.">
        <title>A highly conserved effector in Fusarium oxysporum is required for full virulence on Arabidopsis.</title>
        <authorList>
            <person name="Thatcher L.F."/>
            <person name="Gardiner D.M."/>
            <person name="Kazan K."/>
            <person name="Manners J."/>
        </authorList>
    </citation>
    <scope>NUCLEOTIDE SEQUENCE [LARGE SCALE GENOMIC DNA]</scope>
    <source>
        <strain evidence="5">Fo5176</strain>
    </source>
</reference>
<keyword evidence="2" id="KW-0812">Transmembrane</keyword>
<organism evidence="4 5">
    <name type="scientific">Fusarium oxysporum (strain Fo5176)</name>
    <name type="common">Fusarium vascular wilt</name>
    <dbReference type="NCBI Taxonomy" id="660025"/>
    <lineage>
        <taxon>Eukaryota</taxon>
        <taxon>Fungi</taxon>
        <taxon>Dikarya</taxon>
        <taxon>Ascomycota</taxon>
        <taxon>Pezizomycotina</taxon>
        <taxon>Sordariomycetes</taxon>
        <taxon>Hypocreomycetidae</taxon>
        <taxon>Hypocreales</taxon>
        <taxon>Nectriaceae</taxon>
        <taxon>Fusarium</taxon>
        <taxon>Fusarium oxysporum species complex</taxon>
    </lineage>
</organism>
<feature type="region of interest" description="Disordered" evidence="1">
    <location>
        <begin position="515"/>
        <end position="545"/>
    </location>
</feature>
<feature type="signal peptide" evidence="3">
    <location>
        <begin position="1"/>
        <end position="21"/>
    </location>
</feature>
<keyword evidence="2" id="KW-0472">Membrane</keyword>
<evidence type="ECO:0000256" key="1">
    <source>
        <dbReference type="SAM" id="MobiDB-lite"/>
    </source>
</evidence>
<name>A0A0D2XKT4_FUSOF</name>
<feature type="region of interest" description="Disordered" evidence="1">
    <location>
        <begin position="451"/>
        <end position="478"/>
    </location>
</feature>
<sequence length="545" mass="58445">MLFDALLLGLFLANRPFPVFGSASVVRAGNTPDYPGYNTLSLVRRTPARLGRQPKDSKQKNSTSLDTSWVNAVLFAYTGEQELGSKQGNSSVSASIEITCATCYIKGTATTEFIYDREFNVSRAFSNFTNQVRRGIDSLSDEMADYIEKYIDTVADNLEDGFDMDDFDLPPLDYNLNIDIPEIPEFRLQFQFDGLEVYMLIDTVLSAGATYTLNLNGGDFEFLPVTLESAGVVFKAVLRVGVKAGFEIASPEVSIAGKTIFHVGGGVEVGVFANIAELITNVTLSTDEDNDCSLRVEEVYQLAVGAAAGASVAIDDITWGPMPETEIPVFYTTLRHACASQRSSDASLSITTSPALEVRGKNDDEVEMETTTISTKATFVVVACQSEGLVNCPMSLQTTSKYTTTRTHVTVVPTDSEADFPESVSHTVTSLIPFGNGANKLVAMSGVPSSYVPPTTTSSAKENGKDDDSNGTSNERSGGVSKSIIIGVSVGLGVPFLLGGIAVIWVLRKKRRSLAGTSPAPVETVEPTLSSSKTPGILVHEQRDP</sequence>
<evidence type="ECO:0000313" key="4">
    <source>
        <dbReference type="EnsemblFungi" id="FOXG_04558P0"/>
    </source>
</evidence>
<feature type="transmembrane region" description="Helical" evidence="2">
    <location>
        <begin position="484"/>
        <end position="507"/>
    </location>
</feature>
<evidence type="ECO:0008006" key="6">
    <source>
        <dbReference type="Google" id="ProtNLM"/>
    </source>
</evidence>
<dbReference type="AlphaFoldDB" id="A0A0D2XKT4"/>
<dbReference type="Proteomes" id="UP000002489">
    <property type="component" value="Unassembled WGS sequence"/>
</dbReference>